<comment type="caution">
    <text evidence="1">The sequence shown here is derived from an EMBL/GenBank/DDBJ whole genome shotgun (WGS) entry which is preliminary data.</text>
</comment>
<evidence type="ECO:0000313" key="2">
    <source>
        <dbReference type="Proteomes" id="UP000019491"/>
    </source>
</evidence>
<name>X0PXS4_RHOWR</name>
<sequence length="55" mass="5779">MNDSAVRPGTSSILSGVGAEWAVNPDAEATSPATNSDSAARHVQFFMLCVYPVRP</sequence>
<keyword evidence="2" id="KW-1185">Reference proteome</keyword>
<gene>
    <name evidence="1" type="ORF">RW1_050_00580</name>
</gene>
<dbReference type="AlphaFoldDB" id="X0PXS4"/>
<reference evidence="1 2" key="1">
    <citation type="submission" date="2014-02" db="EMBL/GenBank/DDBJ databases">
        <title>Whole genome shotgun sequence of Rhodococcus wratislaviensis NBRC 100605.</title>
        <authorList>
            <person name="Hosoyama A."/>
            <person name="Tsuchikane K."/>
            <person name="Yoshida I."/>
            <person name="Ohji S."/>
            <person name="Ichikawa N."/>
            <person name="Yamazoe A."/>
            <person name="Fujita N."/>
        </authorList>
    </citation>
    <scope>NUCLEOTIDE SEQUENCE [LARGE SCALE GENOMIC DNA]</scope>
    <source>
        <strain evidence="1 2">NBRC 100605</strain>
    </source>
</reference>
<protein>
    <submittedName>
        <fullName evidence="1">Uncharacterized protein</fullName>
    </submittedName>
</protein>
<dbReference type="EMBL" id="BAWF01000050">
    <property type="protein sequence ID" value="GAF48218.1"/>
    <property type="molecule type" value="Genomic_DNA"/>
</dbReference>
<evidence type="ECO:0000313" key="1">
    <source>
        <dbReference type="EMBL" id="GAF48218.1"/>
    </source>
</evidence>
<organism evidence="1 2">
    <name type="scientific">Rhodococcus wratislaviensis NBRC 100605</name>
    <dbReference type="NCBI Taxonomy" id="1219028"/>
    <lineage>
        <taxon>Bacteria</taxon>
        <taxon>Bacillati</taxon>
        <taxon>Actinomycetota</taxon>
        <taxon>Actinomycetes</taxon>
        <taxon>Mycobacteriales</taxon>
        <taxon>Nocardiaceae</taxon>
        <taxon>Rhodococcus</taxon>
    </lineage>
</organism>
<proteinExistence type="predicted"/>
<accession>X0PXS4</accession>
<dbReference type="Proteomes" id="UP000019491">
    <property type="component" value="Unassembled WGS sequence"/>
</dbReference>